<keyword evidence="3" id="KW-1185">Reference proteome</keyword>
<evidence type="ECO:0000313" key="2">
    <source>
        <dbReference type="EMBL" id="MEX3172864.1"/>
    </source>
</evidence>
<gene>
    <name evidence="2" type="ORF">AB4M04_12290</name>
</gene>
<evidence type="ECO:0000256" key="1">
    <source>
        <dbReference type="SAM" id="Phobius"/>
    </source>
</evidence>
<proteinExistence type="predicted"/>
<reference evidence="2 3" key="1">
    <citation type="submission" date="2024-07" db="EMBL/GenBank/DDBJ databases">
        <title>Genomes of novel Serratia strains from suburban soil.</title>
        <authorList>
            <person name="Markert E.X."/>
            <person name="Severe K."/>
            <person name="Severe L."/>
            <person name="Twing K.I."/>
            <person name="Ward L.M."/>
        </authorList>
    </citation>
    <scope>NUCLEOTIDE SEQUENCE [LARGE SCALE GENOMIC DNA]</scope>
    <source>
        <strain evidence="2 3">3C-UT</strain>
    </source>
</reference>
<dbReference type="RefSeq" id="WP_012145850.1">
    <property type="nucleotide sequence ID" value="NZ_CAMIRF010000002.1"/>
</dbReference>
<sequence length="85" mass="9424">MNGANNNGVALACKVRKGLDVSFAARLFNLLLFMAFIAALLRSGSRPATYLHHHALCWCRLWWFSAGEGNVTTNANIIFSYFSVD</sequence>
<comment type="caution">
    <text evidence="2">The sequence shown here is derived from an EMBL/GenBank/DDBJ whole genome shotgun (WGS) entry which is preliminary data.</text>
</comment>
<keyword evidence="1" id="KW-1133">Transmembrane helix</keyword>
<protein>
    <submittedName>
        <fullName evidence="2">Uncharacterized protein</fullName>
    </submittedName>
</protein>
<name>A0ABV3UJB7_9GAMM</name>
<keyword evidence="1" id="KW-0812">Transmembrane</keyword>
<accession>A0ABV3UJB7</accession>
<dbReference type="EMBL" id="JBFQXQ010000001">
    <property type="protein sequence ID" value="MEX3172864.1"/>
    <property type="molecule type" value="Genomic_DNA"/>
</dbReference>
<feature type="transmembrane region" description="Helical" evidence="1">
    <location>
        <begin position="23"/>
        <end position="41"/>
    </location>
</feature>
<dbReference type="Proteomes" id="UP001558101">
    <property type="component" value="Unassembled WGS sequence"/>
</dbReference>
<organism evidence="2 3">
    <name type="scientific">Serratia quinivorans</name>
    <dbReference type="NCBI Taxonomy" id="137545"/>
    <lineage>
        <taxon>Bacteria</taxon>
        <taxon>Pseudomonadati</taxon>
        <taxon>Pseudomonadota</taxon>
        <taxon>Gammaproteobacteria</taxon>
        <taxon>Enterobacterales</taxon>
        <taxon>Yersiniaceae</taxon>
        <taxon>Serratia</taxon>
    </lineage>
</organism>
<keyword evidence="1" id="KW-0472">Membrane</keyword>
<evidence type="ECO:0000313" key="3">
    <source>
        <dbReference type="Proteomes" id="UP001558101"/>
    </source>
</evidence>